<organism evidence="2 3">
    <name type="scientific">Portunus trituberculatus</name>
    <name type="common">Swimming crab</name>
    <name type="synonym">Neptunus trituberculatus</name>
    <dbReference type="NCBI Taxonomy" id="210409"/>
    <lineage>
        <taxon>Eukaryota</taxon>
        <taxon>Metazoa</taxon>
        <taxon>Ecdysozoa</taxon>
        <taxon>Arthropoda</taxon>
        <taxon>Crustacea</taxon>
        <taxon>Multicrustacea</taxon>
        <taxon>Malacostraca</taxon>
        <taxon>Eumalacostraca</taxon>
        <taxon>Eucarida</taxon>
        <taxon>Decapoda</taxon>
        <taxon>Pleocyemata</taxon>
        <taxon>Brachyura</taxon>
        <taxon>Eubrachyura</taxon>
        <taxon>Portunoidea</taxon>
        <taxon>Portunidae</taxon>
        <taxon>Portuninae</taxon>
        <taxon>Portunus</taxon>
    </lineage>
</organism>
<feature type="compositionally biased region" description="Polar residues" evidence="1">
    <location>
        <begin position="13"/>
        <end position="36"/>
    </location>
</feature>
<name>A0A5B7GK30_PORTR</name>
<evidence type="ECO:0000313" key="2">
    <source>
        <dbReference type="EMBL" id="MPC57929.1"/>
    </source>
</evidence>
<keyword evidence="3" id="KW-1185">Reference proteome</keyword>
<protein>
    <submittedName>
        <fullName evidence="2">Uncharacterized protein</fullName>
    </submittedName>
</protein>
<dbReference type="AlphaFoldDB" id="A0A5B7GK30"/>
<accession>A0A5B7GK30</accession>
<feature type="region of interest" description="Disordered" evidence="1">
    <location>
        <begin position="1"/>
        <end position="38"/>
    </location>
</feature>
<evidence type="ECO:0000313" key="3">
    <source>
        <dbReference type="Proteomes" id="UP000324222"/>
    </source>
</evidence>
<dbReference type="EMBL" id="VSRR010015195">
    <property type="protein sequence ID" value="MPC57929.1"/>
    <property type="molecule type" value="Genomic_DNA"/>
</dbReference>
<reference evidence="2 3" key="1">
    <citation type="submission" date="2019-05" db="EMBL/GenBank/DDBJ databases">
        <title>Another draft genome of Portunus trituberculatus and its Hox gene families provides insights of decapod evolution.</title>
        <authorList>
            <person name="Jeong J.-H."/>
            <person name="Song I."/>
            <person name="Kim S."/>
            <person name="Choi T."/>
            <person name="Kim D."/>
            <person name="Ryu S."/>
            <person name="Kim W."/>
        </authorList>
    </citation>
    <scope>NUCLEOTIDE SEQUENCE [LARGE SCALE GENOMIC DNA]</scope>
    <source>
        <tissue evidence="2">Muscle</tissue>
    </source>
</reference>
<proteinExistence type="predicted"/>
<evidence type="ECO:0000256" key="1">
    <source>
        <dbReference type="SAM" id="MobiDB-lite"/>
    </source>
</evidence>
<sequence>MNPNTWILDKTHMTSNQSVNSAQPNSQQCTNRQPKSAQPDKLCKYEYSVFTQLRRLPTLLA</sequence>
<gene>
    <name evidence="2" type="ORF">E2C01_051921</name>
</gene>
<dbReference type="Proteomes" id="UP000324222">
    <property type="component" value="Unassembled WGS sequence"/>
</dbReference>
<comment type="caution">
    <text evidence="2">The sequence shown here is derived from an EMBL/GenBank/DDBJ whole genome shotgun (WGS) entry which is preliminary data.</text>
</comment>